<dbReference type="PRINTS" id="PR00677">
    <property type="entry name" value="PHOSDUCIN"/>
</dbReference>
<dbReference type="AlphaFoldDB" id="K3X5Q5"/>
<proteinExistence type="inferred from homology"/>
<feature type="region of interest" description="Disordered" evidence="3">
    <location>
        <begin position="1"/>
        <end position="113"/>
    </location>
</feature>
<dbReference type="InterPro" id="IPR024253">
    <property type="entry name" value="Phosducin_thioredoxin-like_dom"/>
</dbReference>
<dbReference type="HOGENOM" id="CLU_1002801_0_0_1"/>
<dbReference type="InterPro" id="IPR051499">
    <property type="entry name" value="Phosducin-like_reg"/>
</dbReference>
<feature type="domain" description="Phosducin" evidence="4">
    <location>
        <begin position="80"/>
        <end position="289"/>
    </location>
</feature>
<dbReference type="InParanoid" id="K3X5Q5"/>
<dbReference type="CDD" id="cd02957">
    <property type="entry name" value="Phd_like"/>
    <property type="match status" value="1"/>
</dbReference>
<dbReference type="EnsemblProtists" id="PYU1_T012554">
    <property type="protein sequence ID" value="PYU1_T012554"/>
    <property type="gene ID" value="PYU1_G012528"/>
</dbReference>
<reference evidence="6" key="1">
    <citation type="journal article" date="2010" name="Genome Biol.">
        <title>Genome sequence of the necrotrophic plant pathogen Pythium ultimum reveals original pathogenicity mechanisms and effector repertoire.</title>
        <authorList>
            <person name="Levesque C.A."/>
            <person name="Brouwer H."/>
            <person name="Cano L."/>
            <person name="Hamilton J.P."/>
            <person name="Holt C."/>
            <person name="Huitema E."/>
            <person name="Raffaele S."/>
            <person name="Robideau G.P."/>
            <person name="Thines M."/>
            <person name="Win J."/>
            <person name="Zerillo M.M."/>
            <person name="Beakes G.W."/>
            <person name="Boore J.L."/>
            <person name="Busam D."/>
            <person name="Dumas B."/>
            <person name="Ferriera S."/>
            <person name="Fuerstenberg S.I."/>
            <person name="Gachon C.M."/>
            <person name="Gaulin E."/>
            <person name="Govers F."/>
            <person name="Grenville-Briggs L."/>
            <person name="Horner N."/>
            <person name="Hostetler J."/>
            <person name="Jiang R.H."/>
            <person name="Johnson J."/>
            <person name="Krajaejun T."/>
            <person name="Lin H."/>
            <person name="Meijer H.J."/>
            <person name="Moore B."/>
            <person name="Morris P."/>
            <person name="Phuntmart V."/>
            <person name="Puiu D."/>
            <person name="Shetty J."/>
            <person name="Stajich J.E."/>
            <person name="Tripathy S."/>
            <person name="Wawra S."/>
            <person name="van West P."/>
            <person name="Whitty B.R."/>
            <person name="Coutinho P.M."/>
            <person name="Henrissat B."/>
            <person name="Martin F."/>
            <person name="Thomas P.D."/>
            <person name="Tyler B.M."/>
            <person name="De Vries R.P."/>
            <person name="Kamoun S."/>
            <person name="Yandell M."/>
            <person name="Tisserat N."/>
            <person name="Buell C.R."/>
        </authorList>
    </citation>
    <scope>NUCLEOTIDE SEQUENCE</scope>
    <source>
        <strain evidence="6">DAOM:BR144</strain>
    </source>
</reference>
<evidence type="ECO:0000256" key="1">
    <source>
        <dbReference type="ARBA" id="ARBA00009686"/>
    </source>
</evidence>
<evidence type="ECO:0000313" key="5">
    <source>
        <dbReference type="EnsemblProtists" id="PYU1_T012554"/>
    </source>
</evidence>
<name>K3X5Q5_GLOUD</name>
<reference evidence="5" key="3">
    <citation type="submission" date="2015-02" db="UniProtKB">
        <authorList>
            <consortium name="EnsemblProtists"/>
        </authorList>
    </citation>
    <scope>IDENTIFICATION</scope>
    <source>
        <strain evidence="5">DAOM BR144</strain>
    </source>
</reference>
<evidence type="ECO:0000256" key="3">
    <source>
        <dbReference type="SAM" id="MobiDB-lite"/>
    </source>
</evidence>
<dbReference type="Proteomes" id="UP000019132">
    <property type="component" value="Unassembled WGS sequence"/>
</dbReference>
<dbReference type="PANTHER" id="PTHR46052">
    <property type="entry name" value="PHOSDUCIN-LIKE PROTEIN"/>
    <property type="match status" value="1"/>
</dbReference>
<keyword evidence="6" id="KW-1185">Reference proteome</keyword>
<dbReference type="GO" id="GO:0008277">
    <property type="term" value="P:regulation of G protein-coupled receptor signaling pathway"/>
    <property type="evidence" value="ECO:0007669"/>
    <property type="project" value="InterPro"/>
</dbReference>
<dbReference type="eggNOG" id="KOG3171">
    <property type="taxonomic scope" value="Eukaryota"/>
</dbReference>
<dbReference type="STRING" id="431595.K3X5Q5"/>
<dbReference type="Gene3D" id="3.40.30.10">
    <property type="entry name" value="Glutaredoxin"/>
    <property type="match status" value="1"/>
</dbReference>
<feature type="compositionally biased region" description="Basic and acidic residues" evidence="3">
    <location>
        <begin position="1"/>
        <end position="25"/>
    </location>
</feature>
<comment type="similarity">
    <text evidence="1">Belongs to the phosducin family.</text>
</comment>
<dbReference type="SUPFAM" id="SSF52833">
    <property type="entry name" value="Thioredoxin-like"/>
    <property type="match status" value="1"/>
</dbReference>
<organism evidence="5 6">
    <name type="scientific">Globisporangium ultimum (strain ATCC 200006 / CBS 805.95 / DAOM BR144)</name>
    <name type="common">Pythium ultimum</name>
    <dbReference type="NCBI Taxonomy" id="431595"/>
    <lineage>
        <taxon>Eukaryota</taxon>
        <taxon>Sar</taxon>
        <taxon>Stramenopiles</taxon>
        <taxon>Oomycota</taxon>
        <taxon>Peronosporomycetes</taxon>
        <taxon>Pythiales</taxon>
        <taxon>Pythiaceae</taxon>
        <taxon>Globisporangium</taxon>
    </lineage>
</organism>
<reference evidence="6" key="2">
    <citation type="submission" date="2010-04" db="EMBL/GenBank/DDBJ databases">
        <authorList>
            <person name="Buell R."/>
            <person name="Hamilton J."/>
            <person name="Hostetler J."/>
        </authorList>
    </citation>
    <scope>NUCLEOTIDE SEQUENCE [LARGE SCALE GENOMIC DNA]</scope>
    <source>
        <strain evidence="6">DAOM:BR144</strain>
    </source>
</reference>
<dbReference type="PANTHER" id="PTHR46052:SF1">
    <property type="entry name" value="PHOSDUCIN-LIKE PROTEIN"/>
    <property type="match status" value="1"/>
</dbReference>
<protein>
    <recommendedName>
        <fullName evidence="4">Phosducin domain-containing protein</fullName>
    </recommendedName>
</protein>
<sequence length="296" mass="33596">MERFFTQHNVLKDRDPDELHGRANSDSEASDDEEEISERVHSVHDPTGPWRQTPVDNGSNNRHWGEPGTRPLAGARRRDFQSQHTGPKGVINDYKAHKHHVRDERRRKEQERSQVLSRIANGATTLQSAGSNRANQMEDGCDCDGGSDCECEDLVDAAFLQQYQQQRLQQMQQAAKNRKTYGSLEFVTPMQFVQLTDKDADPQCTLFVHLYHPENYACGLLNTHLATIAQVLPHIKFAAMVATDADATFASADLPVLLVYHGSRHDDTVVNLAEELDGEFTLPRIQRFIHKRLDRM</sequence>
<evidence type="ECO:0000256" key="2">
    <source>
        <dbReference type="ARBA" id="ARBA00022553"/>
    </source>
</evidence>
<feature type="compositionally biased region" description="Basic and acidic residues" evidence="3">
    <location>
        <begin position="101"/>
        <end position="112"/>
    </location>
</feature>
<keyword evidence="2" id="KW-0597">Phosphoprotein</keyword>
<dbReference type="OMA" id="PKYGYLC"/>
<dbReference type="Gene3D" id="1.10.168.10">
    <property type="entry name" value="Phosducin, domain 2"/>
    <property type="match status" value="1"/>
</dbReference>
<evidence type="ECO:0000259" key="4">
    <source>
        <dbReference type="Pfam" id="PF02114"/>
    </source>
</evidence>
<dbReference type="VEuPathDB" id="FungiDB:PYU1_G012528"/>
<dbReference type="EMBL" id="GL376612">
    <property type="status" value="NOT_ANNOTATED_CDS"/>
    <property type="molecule type" value="Genomic_DNA"/>
</dbReference>
<dbReference type="Pfam" id="PF02114">
    <property type="entry name" value="Phosducin"/>
    <property type="match status" value="1"/>
</dbReference>
<evidence type="ECO:0000313" key="6">
    <source>
        <dbReference type="Proteomes" id="UP000019132"/>
    </source>
</evidence>
<accession>K3X5Q5</accession>
<dbReference type="InterPro" id="IPR036249">
    <property type="entry name" value="Thioredoxin-like_sf"/>
</dbReference>
<dbReference type="InterPro" id="IPR023196">
    <property type="entry name" value="Phosducin_N_dom_sf"/>
</dbReference>
<dbReference type="InterPro" id="IPR001200">
    <property type="entry name" value="Phosducin"/>
</dbReference>